<sequence>MGYVLLLTTFAVCFGSSSLIGYNLGVVNLPGDLIKAYMKDAWKLNDNQLEVSYGQVSGVFVIAAAIGAFSCGWVADGLGRRNSLMLNNIIGIIGALMCAPCVKTKQPGLLFGGRFLSGLNSGITIGVASLYLTEIAPLNLRGFIGACHQLAVTMGIVISYCATIKQAFNTDTLWPLAIAIGAIPPAVSCFLLPMCPESPRYLYLIKNREEDAKKAYARLNPEGVDMFTAEMREEAEAAKKQPEFKFMQLFKQPDLRLPVAIAVLIQVLQQLSGINAWTHTIAYTRLDEPRQIWSASVKEAQIQYFVMAIGVLNVVCTIVALPLLERAGRRTLLLWPTFVLGVTLLLLTVMVCILDSKPENQKEPYAVGCVVLLFIYIACFAVGLGPIPALIVAELFRQGPRTAAYSLSQSVQWLCNLMVLLTFPVLNKTMKGYVYLPFFGVVVVCWMFFFVFMPETKNKTFDEIAKAFASNSNVSNSAQYYRSGSKRPTLLSRFE</sequence>
<feature type="transmembrane region" description="Helical" evidence="7">
    <location>
        <begin position="53"/>
        <end position="75"/>
    </location>
</feature>
<dbReference type="PROSITE" id="PS50850">
    <property type="entry name" value="MFS"/>
    <property type="match status" value="1"/>
</dbReference>
<evidence type="ECO:0000256" key="4">
    <source>
        <dbReference type="ARBA" id="ARBA00022989"/>
    </source>
</evidence>
<dbReference type="SUPFAM" id="SSF103473">
    <property type="entry name" value="MFS general substrate transporter"/>
    <property type="match status" value="1"/>
</dbReference>
<dbReference type="PRINTS" id="PR00171">
    <property type="entry name" value="SUGRTRNSPORT"/>
</dbReference>
<dbReference type="PANTHER" id="PTHR23503:SF8">
    <property type="entry name" value="FACILITATED GLUCOSE TRANSPORTER PROTEIN 1"/>
    <property type="match status" value="1"/>
</dbReference>
<evidence type="ECO:0000259" key="8">
    <source>
        <dbReference type="PROSITE" id="PS50850"/>
    </source>
</evidence>
<evidence type="ECO:0000256" key="5">
    <source>
        <dbReference type="ARBA" id="ARBA00023136"/>
    </source>
</evidence>
<evidence type="ECO:0000256" key="7">
    <source>
        <dbReference type="SAM" id="Phobius"/>
    </source>
</evidence>
<keyword evidence="3 7" id="KW-0812">Transmembrane</keyword>
<protein>
    <submittedName>
        <fullName evidence="11">Glucose transporter type 1</fullName>
    </submittedName>
</protein>
<keyword evidence="4 7" id="KW-1133">Transmembrane helix</keyword>
<dbReference type="InterPro" id="IPR020846">
    <property type="entry name" value="MFS_dom"/>
</dbReference>
<evidence type="ECO:0000256" key="2">
    <source>
        <dbReference type="ARBA" id="ARBA00022448"/>
    </source>
</evidence>
<organism evidence="11">
    <name type="scientific">Schistocephalus solidus</name>
    <name type="common">Tapeworm</name>
    <dbReference type="NCBI Taxonomy" id="70667"/>
    <lineage>
        <taxon>Eukaryota</taxon>
        <taxon>Metazoa</taxon>
        <taxon>Spiralia</taxon>
        <taxon>Lophotrochozoa</taxon>
        <taxon>Platyhelminthes</taxon>
        <taxon>Cestoda</taxon>
        <taxon>Eucestoda</taxon>
        <taxon>Diphyllobothriidea</taxon>
        <taxon>Diphyllobothriidae</taxon>
        <taxon>Schistocephalus</taxon>
    </lineage>
</organism>
<reference evidence="11" key="1">
    <citation type="submission" date="2016-06" db="UniProtKB">
        <authorList>
            <consortium name="WormBaseParasite"/>
        </authorList>
    </citation>
    <scope>IDENTIFICATION</scope>
</reference>
<keyword evidence="10" id="KW-1185">Reference proteome</keyword>
<reference evidence="9 10" key="2">
    <citation type="submission" date="2018-11" db="EMBL/GenBank/DDBJ databases">
        <authorList>
            <consortium name="Pathogen Informatics"/>
        </authorList>
    </citation>
    <scope>NUCLEOTIDE SEQUENCE [LARGE SCALE GENOMIC DNA]</scope>
    <source>
        <strain evidence="9 10">NST_G2</strain>
    </source>
</reference>
<accession>A0A183TGL9</accession>
<feature type="transmembrane region" description="Helical" evidence="7">
    <location>
        <begin position="302"/>
        <end position="324"/>
    </location>
</feature>
<dbReference type="Proteomes" id="UP000275846">
    <property type="component" value="Unassembled WGS sequence"/>
</dbReference>
<comment type="similarity">
    <text evidence="6">Belongs to the major facilitator superfamily. Sugar transporter (TC 2.A.1.1) family.</text>
</comment>
<feature type="transmembrane region" description="Helical" evidence="7">
    <location>
        <begin position="432"/>
        <end position="452"/>
    </location>
</feature>
<evidence type="ECO:0000313" key="10">
    <source>
        <dbReference type="Proteomes" id="UP000275846"/>
    </source>
</evidence>
<dbReference type="GO" id="GO:0016020">
    <property type="term" value="C:membrane"/>
    <property type="evidence" value="ECO:0007669"/>
    <property type="project" value="UniProtKB-SubCell"/>
</dbReference>
<dbReference type="WBParaSite" id="SSLN_0001620801-mRNA-1">
    <property type="protein sequence ID" value="SSLN_0001620801-mRNA-1"/>
    <property type="gene ID" value="SSLN_0001620801"/>
</dbReference>
<dbReference type="OrthoDB" id="4540492at2759"/>
<dbReference type="InterPro" id="IPR005829">
    <property type="entry name" value="Sugar_transporter_CS"/>
</dbReference>
<comment type="subcellular location">
    <subcellularLocation>
        <location evidence="1">Membrane</location>
        <topology evidence="1">Multi-pass membrane protein</topology>
    </subcellularLocation>
</comment>
<dbReference type="STRING" id="70667.A0A183TGL9"/>
<dbReference type="PANTHER" id="PTHR23503">
    <property type="entry name" value="SOLUTE CARRIER FAMILY 2"/>
    <property type="match status" value="1"/>
</dbReference>
<feature type="domain" description="Major facilitator superfamily (MFS) profile" evidence="8">
    <location>
        <begin position="9"/>
        <end position="457"/>
    </location>
</feature>
<dbReference type="Gene3D" id="1.20.1250.20">
    <property type="entry name" value="MFS general substrate transporter like domains"/>
    <property type="match status" value="1"/>
</dbReference>
<feature type="transmembrane region" description="Helical" evidence="7">
    <location>
        <begin position="331"/>
        <end position="353"/>
    </location>
</feature>
<evidence type="ECO:0000313" key="9">
    <source>
        <dbReference type="EMBL" id="VDM02003.1"/>
    </source>
</evidence>
<dbReference type="PROSITE" id="PS00217">
    <property type="entry name" value="SUGAR_TRANSPORT_2"/>
    <property type="match status" value="1"/>
</dbReference>
<dbReference type="GO" id="GO:0015149">
    <property type="term" value="F:hexose transmembrane transporter activity"/>
    <property type="evidence" value="ECO:0007669"/>
    <property type="project" value="TreeGrafter"/>
</dbReference>
<evidence type="ECO:0000256" key="6">
    <source>
        <dbReference type="RuleBase" id="RU003346"/>
    </source>
</evidence>
<dbReference type="EMBL" id="UYSU01040125">
    <property type="protein sequence ID" value="VDM02003.1"/>
    <property type="molecule type" value="Genomic_DNA"/>
</dbReference>
<feature type="transmembrane region" description="Helical" evidence="7">
    <location>
        <begin position="365"/>
        <end position="392"/>
    </location>
</feature>
<proteinExistence type="inferred from homology"/>
<name>A0A183TGL9_SCHSO</name>
<keyword evidence="5 7" id="KW-0472">Membrane</keyword>
<evidence type="ECO:0000256" key="3">
    <source>
        <dbReference type="ARBA" id="ARBA00022692"/>
    </source>
</evidence>
<evidence type="ECO:0000256" key="1">
    <source>
        <dbReference type="ARBA" id="ARBA00004141"/>
    </source>
</evidence>
<dbReference type="InterPro" id="IPR005828">
    <property type="entry name" value="MFS_sugar_transport-like"/>
</dbReference>
<feature type="transmembrane region" description="Helical" evidence="7">
    <location>
        <begin position="140"/>
        <end position="160"/>
    </location>
</feature>
<dbReference type="AlphaFoldDB" id="A0A183TGL9"/>
<feature type="transmembrane region" description="Helical" evidence="7">
    <location>
        <begin position="172"/>
        <end position="192"/>
    </location>
</feature>
<dbReference type="InterPro" id="IPR036259">
    <property type="entry name" value="MFS_trans_sf"/>
</dbReference>
<keyword evidence="2 6" id="KW-0813">Transport</keyword>
<dbReference type="Pfam" id="PF00083">
    <property type="entry name" value="Sugar_tr"/>
    <property type="match status" value="1"/>
</dbReference>
<dbReference type="PROSITE" id="PS00216">
    <property type="entry name" value="SUGAR_TRANSPORT_1"/>
    <property type="match status" value="1"/>
</dbReference>
<dbReference type="InterPro" id="IPR045263">
    <property type="entry name" value="GLUT"/>
</dbReference>
<dbReference type="InterPro" id="IPR003663">
    <property type="entry name" value="Sugar/inositol_transpt"/>
</dbReference>
<gene>
    <name evidence="9" type="ORF">SSLN_LOCUS15617</name>
</gene>
<feature type="transmembrane region" description="Helical" evidence="7">
    <location>
        <begin position="114"/>
        <end position="133"/>
    </location>
</feature>
<dbReference type="NCBIfam" id="TIGR00879">
    <property type="entry name" value="SP"/>
    <property type="match status" value="1"/>
</dbReference>
<evidence type="ECO:0000313" key="11">
    <source>
        <dbReference type="WBParaSite" id="SSLN_0001620801-mRNA-1"/>
    </source>
</evidence>